<evidence type="ECO:0000313" key="3">
    <source>
        <dbReference type="Proteomes" id="UP000708338"/>
    </source>
</evidence>
<feature type="domain" description="Xaa-Pro dipeptidyl-peptidase-like" evidence="1">
    <location>
        <begin position="27"/>
        <end position="152"/>
    </location>
</feature>
<dbReference type="InterPro" id="IPR029058">
    <property type="entry name" value="AB_hydrolase_fold"/>
</dbReference>
<dbReference type="Pfam" id="PF02129">
    <property type="entry name" value="Peptidase_S15"/>
    <property type="match status" value="1"/>
</dbReference>
<evidence type="ECO:0000259" key="1">
    <source>
        <dbReference type="Pfam" id="PF02129"/>
    </source>
</evidence>
<name>A0AA41FCP9_9FIRM</name>
<dbReference type="Gene3D" id="3.40.50.1820">
    <property type="entry name" value="alpha/beta hydrolase"/>
    <property type="match status" value="1"/>
</dbReference>
<dbReference type="PANTHER" id="PTHR47751">
    <property type="entry name" value="SUPERFAMILY HYDROLASE, PUTATIVE (AFU_ORTHOLOGUE AFUA_2G16580)-RELATED"/>
    <property type="match status" value="1"/>
</dbReference>
<dbReference type="PANTHER" id="PTHR47751:SF1">
    <property type="entry name" value="SUPERFAMILY HYDROLASE, PUTATIVE (AFU_ORTHOLOGUE AFUA_2G16580)-RELATED"/>
    <property type="match status" value="1"/>
</dbReference>
<protein>
    <submittedName>
        <fullName evidence="2">Alpha/beta hydrolase</fullName>
    </submittedName>
</protein>
<sequence length="313" mass="34374">MDEYYTFNLSGNVNREHVSYKNRYGITLAGDLYTSKDMDDEKKYPALVIGAPYGGVKEQGPGVWANELAQRGFIVLTFDPSYNGYSGGEPRHVSSPEIFSEDFSAGVDFLGVHKNVERTRIGAVGICGSGGFALSAAQMDTRIKAVVTASIVDVSSNSDGMTAEERRTFLDQIGEQRWADFEKGDPDYAAVYADEPLTEIPEGLDPLFAEFFTYYGMERGNHPNADGNFTTTSQAAFMNYSLLGHLETISPRPVLMIAGENAMTRGMTEAIYERIGAAKELVIVPDANHVDLYDDVAKIPFDRIAGFFNEGLK</sequence>
<dbReference type="Gene3D" id="1.10.10.800">
    <property type="match status" value="1"/>
</dbReference>
<dbReference type="InterPro" id="IPR000383">
    <property type="entry name" value="Xaa-Pro-like_dom"/>
</dbReference>
<keyword evidence="2" id="KW-0378">Hydrolase</keyword>
<dbReference type="AlphaFoldDB" id="A0AA41FCP9"/>
<dbReference type="SUPFAM" id="SSF53474">
    <property type="entry name" value="alpha/beta-Hydrolases"/>
    <property type="match status" value="1"/>
</dbReference>
<gene>
    <name evidence="2" type="ORF">GPL26_04470</name>
</gene>
<dbReference type="EMBL" id="WQPS01000004">
    <property type="protein sequence ID" value="MBT9808895.1"/>
    <property type="molecule type" value="Genomic_DNA"/>
</dbReference>
<dbReference type="GO" id="GO:0016787">
    <property type="term" value="F:hydrolase activity"/>
    <property type="evidence" value="ECO:0007669"/>
    <property type="project" value="UniProtKB-KW"/>
</dbReference>
<comment type="caution">
    <text evidence="2">The sequence shown here is derived from an EMBL/GenBank/DDBJ whole genome shotgun (WGS) entry which is preliminary data.</text>
</comment>
<dbReference type="InterPro" id="IPR051411">
    <property type="entry name" value="Polyketide_trans_af380"/>
</dbReference>
<dbReference type="Proteomes" id="UP000708338">
    <property type="component" value="Unassembled WGS sequence"/>
</dbReference>
<evidence type="ECO:0000313" key="2">
    <source>
        <dbReference type="EMBL" id="MBT9808895.1"/>
    </source>
</evidence>
<proteinExistence type="predicted"/>
<reference evidence="2" key="1">
    <citation type="journal article" date="2021" name="Gut Microbes">
        <title>A synthetic consortium of 100 gut commensals modulates the composition and function in a colon model of the microbiome of elderly subjects.</title>
        <authorList>
            <person name="Perez M."/>
            <person name="Ntemiri A."/>
            <person name="Tan H."/>
            <person name="Harris H.M.B."/>
            <person name="Roager H.M."/>
            <person name="Ribiere C."/>
            <person name="O'Toole P.W."/>
        </authorList>
    </citation>
    <scope>NUCLEOTIDE SEQUENCE</scope>
    <source>
        <strain evidence="2">MCC335</strain>
    </source>
</reference>
<organism evidence="2 3">
    <name type="scientific">Enterocloster citroniae</name>
    <dbReference type="NCBI Taxonomy" id="358743"/>
    <lineage>
        <taxon>Bacteria</taxon>
        <taxon>Bacillati</taxon>
        <taxon>Bacillota</taxon>
        <taxon>Clostridia</taxon>
        <taxon>Lachnospirales</taxon>
        <taxon>Lachnospiraceae</taxon>
        <taxon>Enterocloster</taxon>
    </lineage>
</organism>
<accession>A0AA41FCP9</accession>